<keyword evidence="4" id="KW-1185">Reference proteome</keyword>
<dbReference type="PANTHER" id="PTHR10953">
    <property type="entry name" value="UBIQUITIN-ACTIVATING ENZYME E1"/>
    <property type="match status" value="1"/>
</dbReference>
<dbReference type="SMART" id="SM00450">
    <property type="entry name" value="RHOD"/>
    <property type="match status" value="1"/>
</dbReference>
<accession>A0ABT8R5W7</accession>
<dbReference type="EMBL" id="JAUKPO010000007">
    <property type="protein sequence ID" value="MDO1447496.1"/>
    <property type="molecule type" value="Genomic_DNA"/>
</dbReference>
<reference evidence="3" key="1">
    <citation type="submission" date="2023-07" db="EMBL/GenBank/DDBJ databases">
        <title>The genome sequence of Rhodocytophaga aerolata KACC 12507.</title>
        <authorList>
            <person name="Zhang X."/>
        </authorList>
    </citation>
    <scope>NUCLEOTIDE SEQUENCE</scope>
    <source>
        <strain evidence="3">KACC 12507</strain>
    </source>
</reference>
<comment type="caution">
    <text evidence="3">The sequence shown here is derived from an EMBL/GenBank/DDBJ whole genome shotgun (WGS) entry which is preliminary data.</text>
</comment>
<dbReference type="CDD" id="cd00757">
    <property type="entry name" value="ThiF_MoeB_HesA_family"/>
    <property type="match status" value="1"/>
</dbReference>
<dbReference type="InterPro" id="IPR000594">
    <property type="entry name" value="ThiF_NAD_FAD-bd"/>
</dbReference>
<evidence type="ECO:0000313" key="3">
    <source>
        <dbReference type="EMBL" id="MDO1447496.1"/>
    </source>
</evidence>
<protein>
    <submittedName>
        <fullName evidence="3">HesA/MoeB/ThiF family protein</fullName>
    </submittedName>
</protein>
<dbReference type="InterPro" id="IPR035985">
    <property type="entry name" value="Ubiquitin-activating_enz"/>
</dbReference>
<organism evidence="3 4">
    <name type="scientific">Rhodocytophaga aerolata</name>
    <dbReference type="NCBI Taxonomy" id="455078"/>
    <lineage>
        <taxon>Bacteria</taxon>
        <taxon>Pseudomonadati</taxon>
        <taxon>Bacteroidota</taxon>
        <taxon>Cytophagia</taxon>
        <taxon>Cytophagales</taxon>
        <taxon>Rhodocytophagaceae</taxon>
        <taxon>Rhodocytophaga</taxon>
    </lineage>
</organism>
<evidence type="ECO:0000256" key="1">
    <source>
        <dbReference type="SAM" id="Phobius"/>
    </source>
</evidence>
<dbReference type="Gene3D" id="3.40.250.10">
    <property type="entry name" value="Rhodanese-like domain"/>
    <property type="match status" value="1"/>
</dbReference>
<feature type="transmembrane region" description="Helical" evidence="1">
    <location>
        <begin position="30"/>
        <end position="50"/>
    </location>
</feature>
<keyword evidence="1" id="KW-0472">Membrane</keyword>
<sequence length="373" mass="41234">MHLSNREKDRYQKHILLSEIGEQGQLKLKAARVLVIGAGGLGCPVLLYLVSAGVGNIGIVDDDVVSLSNLQRQVLYSTDTIGKHKADVAKEKLLAMNPEVQITTYTLRFSLKNAPDILKDYDLVMDCTDNLYTRYAINDSCIRADKPFIYGSIHRFEGQVALFNWRDKTGTKGASYRCLFPEAGEAPNCSEVGVIGVLPGIIGTYQAMEAIKVITGIGQPLSGKLLVVDTLYNTQRVIRINRNETIIEAVLKEKPELITEAAKTPVQSSGVQQITSRELRKLLANKADLYLIDVREGLHDEGIAYSHSTAIPYSHLAAYVDELMEENKVVVYCQSGRTSAMAATLLIDYGLPEVYNLVGGLNEWEKEKNKEVI</sequence>
<dbReference type="Gene3D" id="3.40.50.720">
    <property type="entry name" value="NAD(P)-binding Rossmann-like Domain"/>
    <property type="match status" value="1"/>
</dbReference>
<dbReference type="InterPro" id="IPR036873">
    <property type="entry name" value="Rhodanese-like_dom_sf"/>
</dbReference>
<gene>
    <name evidence="3" type="ORF">Q0590_14605</name>
</gene>
<dbReference type="CDD" id="cd00158">
    <property type="entry name" value="RHOD"/>
    <property type="match status" value="1"/>
</dbReference>
<evidence type="ECO:0000313" key="4">
    <source>
        <dbReference type="Proteomes" id="UP001168528"/>
    </source>
</evidence>
<dbReference type="Pfam" id="PF00899">
    <property type="entry name" value="ThiF"/>
    <property type="match status" value="1"/>
</dbReference>
<proteinExistence type="predicted"/>
<dbReference type="PROSITE" id="PS50206">
    <property type="entry name" value="RHODANESE_3"/>
    <property type="match status" value="1"/>
</dbReference>
<dbReference type="SUPFAM" id="SSF69572">
    <property type="entry name" value="Activating enzymes of the ubiquitin-like proteins"/>
    <property type="match status" value="1"/>
</dbReference>
<name>A0ABT8R5W7_9BACT</name>
<dbReference type="NCBIfam" id="NF004281">
    <property type="entry name" value="PRK05690.1"/>
    <property type="match status" value="1"/>
</dbReference>
<keyword evidence="1" id="KW-1133">Transmembrane helix</keyword>
<dbReference type="Pfam" id="PF00581">
    <property type="entry name" value="Rhodanese"/>
    <property type="match status" value="1"/>
</dbReference>
<dbReference type="PANTHER" id="PTHR10953:SF102">
    <property type="entry name" value="ADENYLYLTRANSFERASE AND SULFURTRANSFERASE MOCS3"/>
    <property type="match status" value="1"/>
</dbReference>
<dbReference type="InterPro" id="IPR045886">
    <property type="entry name" value="ThiF/MoeB/HesA"/>
</dbReference>
<keyword evidence="1" id="KW-0812">Transmembrane</keyword>
<evidence type="ECO:0000259" key="2">
    <source>
        <dbReference type="PROSITE" id="PS50206"/>
    </source>
</evidence>
<dbReference type="RefSeq" id="WP_302038300.1">
    <property type="nucleotide sequence ID" value="NZ_JAUKPO010000007.1"/>
</dbReference>
<feature type="domain" description="Rhodanese" evidence="2">
    <location>
        <begin position="285"/>
        <end position="373"/>
    </location>
</feature>
<dbReference type="InterPro" id="IPR001763">
    <property type="entry name" value="Rhodanese-like_dom"/>
</dbReference>
<dbReference type="Proteomes" id="UP001168528">
    <property type="component" value="Unassembled WGS sequence"/>
</dbReference>